<organism evidence="2 3">
    <name type="scientific">Nitrococcus mobilis Nb-231</name>
    <dbReference type="NCBI Taxonomy" id="314278"/>
    <lineage>
        <taxon>Bacteria</taxon>
        <taxon>Pseudomonadati</taxon>
        <taxon>Pseudomonadota</taxon>
        <taxon>Gammaproteobacteria</taxon>
        <taxon>Chromatiales</taxon>
        <taxon>Ectothiorhodospiraceae</taxon>
        <taxon>Nitrococcus</taxon>
    </lineage>
</organism>
<dbReference type="RefSeq" id="WP_005000296.1">
    <property type="nucleotide sequence ID" value="NZ_CH672427.1"/>
</dbReference>
<dbReference type="STRING" id="314278.NB231_05165"/>
<evidence type="ECO:0000313" key="3">
    <source>
        <dbReference type="Proteomes" id="UP000003374"/>
    </source>
</evidence>
<dbReference type="InterPro" id="IPR013321">
    <property type="entry name" value="Arc_rbn_hlx_hlx"/>
</dbReference>
<gene>
    <name evidence="2" type="ORF">NB231_05165</name>
</gene>
<dbReference type="eggNOG" id="ENOG5032S0U">
    <property type="taxonomic scope" value="Bacteria"/>
</dbReference>
<dbReference type="OrthoDB" id="5296807at2"/>
<dbReference type="EMBL" id="AAOF01000004">
    <property type="protein sequence ID" value="EAR22272.1"/>
    <property type="molecule type" value="Genomic_DNA"/>
</dbReference>
<dbReference type="Gene3D" id="1.10.1220.10">
    <property type="entry name" value="Met repressor-like"/>
    <property type="match status" value="1"/>
</dbReference>
<reference evidence="2 3" key="1">
    <citation type="submission" date="2006-02" db="EMBL/GenBank/DDBJ databases">
        <authorList>
            <person name="Waterbury J."/>
            <person name="Ferriera S."/>
            <person name="Johnson J."/>
            <person name="Kravitz S."/>
            <person name="Halpern A."/>
            <person name="Remington K."/>
            <person name="Beeson K."/>
            <person name="Tran B."/>
            <person name="Rogers Y.-H."/>
            <person name="Friedman R."/>
            <person name="Venter J.C."/>
        </authorList>
    </citation>
    <scope>NUCLEOTIDE SEQUENCE [LARGE SCALE GENOMIC DNA]</scope>
    <source>
        <strain evidence="2 3">Nb-231</strain>
    </source>
</reference>
<proteinExistence type="predicted"/>
<comment type="caution">
    <text evidence="2">The sequence shown here is derived from an EMBL/GenBank/DDBJ whole genome shotgun (WGS) entry which is preliminary data.</text>
</comment>
<protein>
    <recommendedName>
        <fullName evidence="1">XACb0070 ribbon-helix-helix domain-containing protein</fullName>
    </recommendedName>
</protein>
<evidence type="ECO:0000259" key="1">
    <source>
        <dbReference type="Pfam" id="PF16762"/>
    </source>
</evidence>
<dbReference type="InterPro" id="IPR031914">
    <property type="entry name" value="XACb0070_RHH_dom"/>
</dbReference>
<dbReference type="AlphaFoldDB" id="A4BQB7"/>
<dbReference type="Pfam" id="PF16762">
    <property type="entry name" value="RHH_6"/>
    <property type="match status" value="1"/>
</dbReference>
<keyword evidence="3" id="KW-1185">Reference proteome</keyword>
<name>A4BQB7_9GAMM</name>
<evidence type="ECO:0000313" key="2">
    <source>
        <dbReference type="EMBL" id="EAR22272.1"/>
    </source>
</evidence>
<dbReference type="HOGENOM" id="CLU_192902_0_0_6"/>
<accession>A4BQB7</accession>
<sequence>MSNVRWSIVVRDDVDKALRAYLGRRGTKKGDLSQFVEEAVQARLFELTVQDVKQRNREYSQDEILEAIDEALANG</sequence>
<dbReference type="GO" id="GO:0006355">
    <property type="term" value="P:regulation of DNA-templated transcription"/>
    <property type="evidence" value="ECO:0007669"/>
    <property type="project" value="InterPro"/>
</dbReference>
<dbReference type="Proteomes" id="UP000003374">
    <property type="component" value="Unassembled WGS sequence"/>
</dbReference>
<feature type="domain" description="XACb0070 ribbon-helix-helix" evidence="1">
    <location>
        <begin position="3"/>
        <end position="74"/>
    </location>
</feature>